<sequence length="88" mass="9289">LTPLLYGLALCLPLGLKLGVPLALEQGERLGLLGNLAGDRSPANLYMVDSIQGLLLTVHQPNQPSVQLQLAGLTESDERWQDGATGKG</sequence>
<gene>
    <name evidence="1" type="ORF">ACFVKH_10405</name>
</gene>
<organism evidence="1 2">
    <name type="scientific">Almyronema epifaneia S1</name>
    <dbReference type="NCBI Taxonomy" id="2991925"/>
    <lineage>
        <taxon>Bacteria</taxon>
        <taxon>Bacillati</taxon>
        <taxon>Cyanobacteriota</taxon>
        <taxon>Cyanophyceae</taxon>
        <taxon>Nodosilineales</taxon>
        <taxon>Nodosilineaceae</taxon>
        <taxon>Almyronema</taxon>
        <taxon>Almyronema epifaneia</taxon>
    </lineage>
</organism>
<accession>A0ABW6IER8</accession>
<name>A0ABW6IER8_9CYAN</name>
<dbReference type="Proteomes" id="UP001600165">
    <property type="component" value="Unassembled WGS sequence"/>
</dbReference>
<comment type="caution">
    <text evidence="1">The sequence shown here is derived from an EMBL/GenBank/DDBJ whole genome shotgun (WGS) entry which is preliminary data.</text>
</comment>
<proteinExistence type="predicted"/>
<dbReference type="EMBL" id="JBHZOL010000070">
    <property type="protein sequence ID" value="MFE4106688.1"/>
    <property type="molecule type" value="Genomic_DNA"/>
</dbReference>
<evidence type="ECO:0000313" key="2">
    <source>
        <dbReference type="Proteomes" id="UP001600165"/>
    </source>
</evidence>
<protein>
    <submittedName>
        <fullName evidence="1">Uncharacterized protein</fullName>
    </submittedName>
</protein>
<keyword evidence="2" id="KW-1185">Reference proteome</keyword>
<reference evidence="1 2" key="1">
    <citation type="submission" date="2024-10" db="EMBL/GenBank/DDBJ databases">
        <authorList>
            <person name="Ratan Roy A."/>
            <person name="Morales Sandoval P.H."/>
            <person name="De Los Santos Villalobos S."/>
            <person name="Chakraborty S."/>
            <person name="Mukherjee J."/>
        </authorList>
    </citation>
    <scope>NUCLEOTIDE SEQUENCE [LARGE SCALE GENOMIC DNA]</scope>
    <source>
        <strain evidence="1 2">S1</strain>
    </source>
</reference>
<evidence type="ECO:0000313" key="1">
    <source>
        <dbReference type="EMBL" id="MFE4106688.1"/>
    </source>
</evidence>
<feature type="non-terminal residue" evidence="1">
    <location>
        <position position="1"/>
    </location>
</feature>